<keyword evidence="3" id="KW-1185">Reference proteome</keyword>
<name>A0AAW5HXH7_9CORY</name>
<comment type="caution">
    <text evidence="2">The sequence shown here is derived from an EMBL/GenBank/DDBJ whole genome shotgun (WGS) entry which is preliminary data.</text>
</comment>
<keyword evidence="1" id="KW-1133">Transmembrane helix</keyword>
<proteinExistence type="predicted"/>
<sequence>MDFLIGGAGILLSAFAVMFISGSTGAIIAAACAIVGVVFLIKGAQR</sequence>
<reference evidence="2 3" key="1">
    <citation type="submission" date="2021-01" db="EMBL/GenBank/DDBJ databases">
        <title>Identification and Characterization of Corynebacterium sp.</title>
        <authorList>
            <person name="Luo Q."/>
            <person name="Qu P."/>
            <person name="Chen Q."/>
        </authorList>
    </citation>
    <scope>NUCLEOTIDE SEQUENCE [LARGE SCALE GENOMIC DNA]</scope>
    <source>
        <strain evidence="2 3">MC-18</strain>
    </source>
</reference>
<evidence type="ECO:0000256" key="1">
    <source>
        <dbReference type="SAM" id="Phobius"/>
    </source>
</evidence>
<dbReference type="EMBL" id="JAEUWV010000012">
    <property type="protein sequence ID" value="MCO6394943.1"/>
    <property type="molecule type" value="Genomic_DNA"/>
</dbReference>
<evidence type="ECO:0000313" key="2">
    <source>
        <dbReference type="EMBL" id="MCO6394943.1"/>
    </source>
</evidence>
<feature type="transmembrane region" description="Helical" evidence="1">
    <location>
        <begin position="12"/>
        <end position="41"/>
    </location>
</feature>
<keyword evidence="1" id="KW-0812">Transmembrane</keyword>
<dbReference type="RefSeq" id="WP_168156157.1">
    <property type="nucleotide sequence ID" value="NZ_JAEUWV010000012.1"/>
</dbReference>
<organism evidence="2 3">
    <name type="scientific">Corynebacterium lipophilum</name>
    <dbReference type="NCBI Taxonomy" id="2804918"/>
    <lineage>
        <taxon>Bacteria</taxon>
        <taxon>Bacillati</taxon>
        <taxon>Actinomycetota</taxon>
        <taxon>Actinomycetes</taxon>
        <taxon>Mycobacteriales</taxon>
        <taxon>Corynebacteriaceae</taxon>
        <taxon>Corynebacterium</taxon>
    </lineage>
</organism>
<accession>A0AAW5HXH7</accession>
<dbReference type="Proteomes" id="UP001205920">
    <property type="component" value="Unassembled WGS sequence"/>
</dbReference>
<protein>
    <recommendedName>
        <fullName evidence="4">Secreted protein</fullName>
    </recommendedName>
</protein>
<gene>
    <name evidence="2" type="ORF">JMN37_08155</name>
</gene>
<evidence type="ECO:0000313" key="3">
    <source>
        <dbReference type="Proteomes" id="UP001205920"/>
    </source>
</evidence>
<evidence type="ECO:0008006" key="4">
    <source>
        <dbReference type="Google" id="ProtNLM"/>
    </source>
</evidence>
<dbReference type="AlphaFoldDB" id="A0AAW5HXH7"/>
<keyword evidence="1" id="KW-0472">Membrane</keyword>